<dbReference type="PANTHER" id="PTHR38011:SF2">
    <property type="entry name" value="BIFUNCTIONAL DEAMINASE-REDUCTASE DOMAIN PROTEIN"/>
    <property type="match status" value="1"/>
</dbReference>
<protein>
    <submittedName>
        <fullName evidence="2">Dihydrofolate reductase family protein</fullName>
    </submittedName>
</protein>
<sequence>MRKITAGLFISLDGVIEDPQDWHFPYFNEEMGRAVEGQLGSADTLLLGRKTYEGFAQAWPDREKAGGEDAGFAVKLGDARKIVVSRQELDLTWRNSEQLQGDLVEAVTALKNEPGTSDIGMSGSVSVVRQLLEADLLDELHLLVHPIAMRKGARLFEDADTPLPLKLISSETFTTGVVHLVYRLDTDAPTGDYETAKANLSQSDG</sequence>
<evidence type="ECO:0000259" key="1">
    <source>
        <dbReference type="Pfam" id="PF01872"/>
    </source>
</evidence>
<proteinExistence type="predicted"/>
<comment type="caution">
    <text evidence="2">The sequence shown here is derived from an EMBL/GenBank/DDBJ whole genome shotgun (WGS) entry which is preliminary data.</text>
</comment>
<dbReference type="Gene3D" id="3.40.430.10">
    <property type="entry name" value="Dihydrofolate Reductase, subunit A"/>
    <property type="match status" value="1"/>
</dbReference>
<dbReference type="RefSeq" id="WP_131759975.1">
    <property type="nucleotide sequence ID" value="NZ_CAACUY010000097.1"/>
</dbReference>
<organism evidence="2 3">
    <name type="scientific">Actinomadura fibrosa</name>
    <dbReference type="NCBI Taxonomy" id="111802"/>
    <lineage>
        <taxon>Bacteria</taxon>
        <taxon>Bacillati</taxon>
        <taxon>Actinomycetota</taxon>
        <taxon>Actinomycetes</taxon>
        <taxon>Streptosporangiales</taxon>
        <taxon>Thermomonosporaceae</taxon>
        <taxon>Actinomadura</taxon>
    </lineage>
</organism>
<dbReference type="SUPFAM" id="SSF53597">
    <property type="entry name" value="Dihydrofolate reductase-like"/>
    <property type="match status" value="1"/>
</dbReference>
<feature type="domain" description="Bacterial bifunctional deaminase-reductase C-terminal" evidence="1">
    <location>
        <begin position="2"/>
        <end position="178"/>
    </location>
</feature>
<dbReference type="Pfam" id="PF01872">
    <property type="entry name" value="RibD_C"/>
    <property type="match status" value="1"/>
</dbReference>
<dbReference type="PANTHER" id="PTHR38011">
    <property type="entry name" value="DIHYDROFOLATE REDUCTASE FAMILY PROTEIN (AFU_ORTHOLOGUE AFUA_8G06820)"/>
    <property type="match status" value="1"/>
</dbReference>
<evidence type="ECO:0000313" key="2">
    <source>
        <dbReference type="EMBL" id="MFD0691759.1"/>
    </source>
</evidence>
<dbReference type="Proteomes" id="UP001597063">
    <property type="component" value="Unassembled WGS sequence"/>
</dbReference>
<keyword evidence="3" id="KW-1185">Reference proteome</keyword>
<accession>A0ABW2Y223</accession>
<gene>
    <name evidence="2" type="ORF">ACFQZM_45220</name>
</gene>
<name>A0ABW2Y223_9ACTN</name>
<dbReference type="EMBL" id="JBHTGP010000033">
    <property type="protein sequence ID" value="MFD0691759.1"/>
    <property type="molecule type" value="Genomic_DNA"/>
</dbReference>
<dbReference type="InterPro" id="IPR002734">
    <property type="entry name" value="RibDG_C"/>
</dbReference>
<evidence type="ECO:0000313" key="3">
    <source>
        <dbReference type="Proteomes" id="UP001597063"/>
    </source>
</evidence>
<reference evidence="3" key="1">
    <citation type="journal article" date="2019" name="Int. J. Syst. Evol. Microbiol.">
        <title>The Global Catalogue of Microorganisms (GCM) 10K type strain sequencing project: providing services to taxonomists for standard genome sequencing and annotation.</title>
        <authorList>
            <consortium name="The Broad Institute Genomics Platform"/>
            <consortium name="The Broad Institute Genome Sequencing Center for Infectious Disease"/>
            <person name="Wu L."/>
            <person name="Ma J."/>
        </authorList>
    </citation>
    <scope>NUCLEOTIDE SEQUENCE [LARGE SCALE GENOMIC DNA]</scope>
    <source>
        <strain evidence="3">JCM 9371</strain>
    </source>
</reference>
<dbReference type="InterPro" id="IPR024072">
    <property type="entry name" value="DHFR-like_dom_sf"/>
</dbReference>
<dbReference type="InterPro" id="IPR050765">
    <property type="entry name" value="Riboflavin_Biosynth_HTPR"/>
</dbReference>